<proteinExistence type="predicted"/>
<feature type="region of interest" description="Disordered" evidence="1">
    <location>
        <begin position="153"/>
        <end position="258"/>
    </location>
</feature>
<evidence type="ECO:0000313" key="3">
    <source>
        <dbReference type="Proteomes" id="UP000030671"/>
    </source>
</evidence>
<dbReference type="HOGENOM" id="CLU_801821_0_0_1"/>
<evidence type="ECO:0000256" key="1">
    <source>
        <dbReference type="SAM" id="MobiDB-lite"/>
    </source>
</evidence>
<keyword evidence="3" id="KW-1185">Reference proteome</keyword>
<evidence type="ECO:0000313" key="2">
    <source>
        <dbReference type="EMBL" id="ETW77584.1"/>
    </source>
</evidence>
<dbReference type="InParanoid" id="W4JVS9"/>
<sequence>MVARRARLTQQRENAGRVLDLLLSTVSAPSPSSAAARLHLVGQRASATVLPFTSQPSIPAAAHDHLSPPLAPSRAWGYAITSHSGIPLRHDSDNALRLRFRNRARRTAPPLFGRTHAHARTHARTLAHTHTYIHKAVCQPRRAPRNARVIEQQQRNDLARRRSDGASVQPVGGPAQTADCRLPAQDAWDPRIDQRRSRKGQPAISAVAPRTHTAPARGAPIRRPSPARLPSAACQAHARPATRRPANRREAATRSVAFPSDRAPRWPLALAGLIPDPRLPLLAGAARHDGLRVAGHDRRSSAHTRHTATRAREQNRACPLLSFCPHAPPRARDPAPLQLRSDTRLI</sequence>
<gene>
    <name evidence="2" type="ORF">HETIRDRAFT_460695</name>
</gene>
<dbReference type="AlphaFoldDB" id="W4JVS9"/>
<dbReference type="EMBL" id="KI925463">
    <property type="protein sequence ID" value="ETW77584.1"/>
    <property type="molecule type" value="Genomic_DNA"/>
</dbReference>
<dbReference type="RefSeq" id="XP_009551067.1">
    <property type="nucleotide sequence ID" value="XM_009552772.1"/>
</dbReference>
<dbReference type="Proteomes" id="UP000030671">
    <property type="component" value="Unassembled WGS sequence"/>
</dbReference>
<accession>W4JVS9</accession>
<organism evidence="2 3">
    <name type="scientific">Heterobasidion irregulare (strain TC 32-1)</name>
    <dbReference type="NCBI Taxonomy" id="747525"/>
    <lineage>
        <taxon>Eukaryota</taxon>
        <taxon>Fungi</taxon>
        <taxon>Dikarya</taxon>
        <taxon>Basidiomycota</taxon>
        <taxon>Agaricomycotina</taxon>
        <taxon>Agaricomycetes</taxon>
        <taxon>Russulales</taxon>
        <taxon>Bondarzewiaceae</taxon>
        <taxon>Heterobasidion</taxon>
        <taxon>Heterobasidion annosum species complex</taxon>
    </lineage>
</organism>
<dbReference type="KEGG" id="hir:HETIRDRAFT_460695"/>
<reference evidence="2 3" key="1">
    <citation type="journal article" date="2012" name="New Phytol.">
        <title>Insight into trade-off between wood decay and parasitism from the genome of a fungal forest pathogen.</title>
        <authorList>
            <person name="Olson A."/>
            <person name="Aerts A."/>
            <person name="Asiegbu F."/>
            <person name="Belbahri L."/>
            <person name="Bouzid O."/>
            <person name="Broberg A."/>
            <person name="Canback B."/>
            <person name="Coutinho P.M."/>
            <person name="Cullen D."/>
            <person name="Dalman K."/>
            <person name="Deflorio G."/>
            <person name="van Diepen L.T."/>
            <person name="Dunand C."/>
            <person name="Duplessis S."/>
            <person name="Durling M."/>
            <person name="Gonthier P."/>
            <person name="Grimwood J."/>
            <person name="Fossdal C.G."/>
            <person name="Hansson D."/>
            <person name="Henrissat B."/>
            <person name="Hietala A."/>
            <person name="Himmelstrand K."/>
            <person name="Hoffmeister D."/>
            <person name="Hogberg N."/>
            <person name="James T.Y."/>
            <person name="Karlsson M."/>
            <person name="Kohler A."/>
            <person name="Kues U."/>
            <person name="Lee Y.H."/>
            <person name="Lin Y.C."/>
            <person name="Lind M."/>
            <person name="Lindquist E."/>
            <person name="Lombard V."/>
            <person name="Lucas S."/>
            <person name="Lunden K."/>
            <person name="Morin E."/>
            <person name="Murat C."/>
            <person name="Park J."/>
            <person name="Raffaello T."/>
            <person name="Rouze P."/>
            <person name="Salamov A."/>
            <person name="Schmutz J."/>
            <person name="Solheim H."/>
            <person name="Stahlberg J."/>
            <person name="Velez H."/>
            <person name="de Vries R.P."/>
            <person name="Wiebenga A."/>
            <person name="Woodward S."/>
            <person name="Yakovlev I."/>
            <person name="Garbelotto M."/>
            <person name="Martin F."/>
            <person name="Grigoriev I.V."/>
            <person name="Stenlid J."/>
        </authorList>
    </citation>
    <scope>NUCLEOTIDE SEQUENCE [LARGE SCALE GENOMIC DNA]</scope>
    <source>
        <strain evidence="2 3">TC 32-1</strain>
    </source>
</reference>
<dbReference type="GeneID" id="20677100"/>
<protein>
    <submittedName>
        <fullName evidence="2">Uncharacterized protein</fullName>
    </submittedName>
</protein>
<feature type="region of interest" description="Disordered" evidence="1">
    <location>
        <begin position="294"/>
        <end position="314"/>
    </location>
</feature>
<name>W4JVS9_HETIT</name>